<dbReference type="Proteomes" id="UP001352852">
    <property type="component" value="Unassembled WGS sequence"/>
</dbReference>
<keyword evidence="1" id="KW-0732">Signal</keyword>
<comment type="caution">
    <text evidence="2">The sequence shown here is derived from an EMBL/GenBank/DDBJ whole genome shotgun (WGS) entry which is preliminary data.</text>
</comment>
<proteinExistence type="predicted"/>
<dbReference type="EMBL" id="JAHUTJ010054605">
    <property type="protein sequence ID" value="MED6285714.1"/>
    <property type="molecule type" value="Genomic_DNA"/>
</dbReference>
<gene>
    <name evidence="2" type="ORF">CHARACLAT_031951</name>
</gene>
<sequence length="139" mass="15702">MICFSSAVNVLVSKCSLFLLQCLKLNIPEGRQQDLKEYDQFDPEVDCDVFEEIVKQSPGTFWVSLSREEAGWDSDMSAILLLLHLLPPSAQGRKKPIMMSASQAVDHLIRFLKTGTSVQQHLDQIMKRTQPYLLAQGYG</sequence>
<feature type="signal peptide" evidence="1">
    <location>
        <begin position="1"/>
        <end position="17"/>
    </location>
</feature>
<protein>
    <submittedName>
        <fullName evidence="2">Uncharacterized protein</fullName>
    </submittedName>
</protein>
<reference evidence="2 3" key="1">
    <citation type="submission" date="2021-06" db="EMBL/GenBank/DDBJ databases">
        <authorList>
            <person name="Palmer J.M."/>
        </authorList>
    </citation>
    <scope>NUCLEOTIDE SEQUENCE [LARGE SCALE GENOMIC DNA]</scope>
    <source>
        <strain evidence="2 3">CL_MEX2019</strain>
        <tissue evidence="2">Muscle</tissue>
    </source>
</reference>
<accession>A0ABU7EIJ8</accession>
<evidence type="ECO:0000256" key="1">
    <source>
        <dbReference type="SAM" id="SignalP"/>
    </source>
</evidence>
<feature type="chain" id="PRO_5046197820" evidence="1">
    <location>
        <begin position="18"/>
        <end position="139"/>
    </location>
</feature>
<organism evidence="2 3">
    <name type="scientific">Characodon lateralis</name>
    <dbReference type="NCBI Taxonomy" id="208331"/>
    <lineage>
        <taxon>Eukaryota</taxon>
        <taxon>Metazoa</taxon>
        <taxon>Chordata</taxon>
        <taxon>Craniata</taxon>
        <taxon>Vertebrata</taxon>
        <taxon>Euteleostomi</taxon>
        <taxon>Actinopterygii</taxon>
        <taxon>Neopterygii</taxon>
        <taxon>Teleostei</taxon>
        <taxon>Neoteleostei</taxon>
        <taxon>Acanthomorphata</taxon>
        <taxon>Ovalentaria</taxon>
        <taxon>Atherinomorphae</taxon>
        <taxon>Cyprinodontiformes</taxon>
        <taxon>Goodeidae</taxon>
        <taxon>Characodon</taxon>
    </lineage>
</organism>
<evidence type="ECO:0000313" key="3">
    <source>
        <dbReference type="Proteomes" id="UP001352852"/>
    </source>
</evidence>
<name>A0ABU7EIJ8_9TELE</name>
<evidence type="ECO:0000313" key="2">
    <source>
        <dbReference type="EMBL" id="MED6285714.1"/>
    </source>
</evidence>
<keyword evidence="3" id="KW-1185">Reference proteome</keyword>